<feature type="transmembrane region" description="Helical" evidence="8">
    <location>
        <begin position="328"/>
        <end position="345"/>
    </location>
</feature>
<dbReference type="InterPro" id="IPR028362">
    <property type="entry name" value="AlgI"/>
</dbReference>
<accession>A0A8J8SAE8</accession>
<keyword evidence="5 8" id="KW-1133">Transmembrane helix</keyword>
<dbReference type="PIRSF" id="PIRSF016636">
    <property type="entry name" value="AlgI_DltB"/>
    <property type="match status" value="1"/>
</dbReference>
<evidence type="ECO:0000256" key="7">
    <source>
        <dbReference type="PIRNR" id="PIRNR016636"/>
    </source>
</evidence>
<sequence length="470" mass="54628">MVFSSLVFLFIFLPITLLLYFLAPRKIRNIILLVVSLVFYAWGEPIYILLMIFSSIVDYTHGMLIEKYREQDKKAKLVVLSSVIINLSLLGFFKYADFMILNINNIFGTTLSELNLPLPIGISFYTFQTMSYTIDVYRRQAPVQKNPIALATYVTLFPQLIAGPIVRYQTIADQINNRKETVDKFAIGLERFILGLGKKVLLANNIGLLWSQIQNTGFDNLTILTAWLGIIAFGFQIYFDFSGYSDMAIGLGKMFGFDFLENFNYPYISTSITEFWRRWHISLGSWFRDYVYIPIGGNRVSKLKVYRNLFVVWFLTGLWHGASWNFVLWGLYFGLIIAVEKAFLLKFINRLWKPIRHVYALLLILIGWVLFSFDNLTDGIEYLKIMFGFSSVPIMNNQFVYYLYTNLILIIILIILSTPIIKKKYEMQVKGHVNSKLQTIVVPSILFLILFISTAYLVDSTYNPFLYFRF</sequence>
<evidence type="ECO:0000256" key="5">
    <source>
        <dbReference type="ARBA" id="ARBA00022989"/>
    </source>
</evidence>
<dbReference type="PANTHER" id="PTHR13285:SF18">
    <property type="entry name" value="PROTEIN-CYSTEINE N-PALMITOYLTRANSFERASE RASP"/>
    <property type="match status" value="1"/>
</dbReference>
<name>A0A8J8SAE8_9FIRM</name>
<dbReference type="GO" id="GO:0042121">
    <property type="term" value="P:alginic acid biosynthetic process"/>
    <property type="evidence" value="ECO:0007669"/>
    <property type="project" value="InterPro"/>
</dbReference>
<dbReference type="Proteomes" id="UP000677305">
    <property type="component" value="Chromosome"/>
</dbReference>
<feature type="transmembrane region" description="Helical" evidence="8">
    <location>
        <begin position="399"/>
        <end position="416"/>
    </location>
</feature>
<dbReference type="KEGG" id="vgu:HYG85_01120"/>
<dbReference type="InterPro" id="IPR024194">
    <property type="entry name" value="Ac/AlaTfrase_AlgI/DltB"/>
</dbReference>
<evidence type="ECO:0000256" key="6">
    <source>
        <dbReference type="ARBA" id="ARBA00023136"/>
    </source>
</evidence>
<dbReference type="AlphaFoldDB" id="A0A8J8SAE8"/>
<dbReference type="PIRSF" id="PIRSF500217">
    <property type="entry name" value="AlgI"/>
    <property type="match status" value="1"/>
</dbReference>
<evidence type="ECO:0000256" key="4">
    <source>
        <dbReference type="ARBA" id="ARBA00022692"/>
    </source>
</evidence>
<proteinExistence type="inferred from homology"/>
<feature type="transmembrane region" description="Helical" evidence="8">
    <location>
        <begin position="305"/>
        <end position="322"/>
    </location>
</feature>
<evidence type="ECO:0000256" key="3">
    <source>
        <dbReference type="ARBA" id="ARBA00022475"/>
    </source>
</evidence>
<feature type="transmembrane region" description="Helical" evidence="8">
    <location>
        <begin position="357"/>
        <end position="373"/>
    </location>
</feature>
<keyword evidence="4 8" id="KW-0812">Transmembrane</keyword>
<evidence type="ECO:0000256" key="1">
    <source>
        <dbReference type="ARBA" id="ARBA00004651"/>
    </source>
</evidence>
<dbReference type="EMBL" id="CP058561">
    <property type="protein sequence ID" value="QUH27592.1"/>
    <property type="molecule type" value="Genomic_DNA"/>
</dbReference>
<feature type="transmembrane region" description="Helical" evidence="8">
    <location>
        <begin position="6"/>
        <end position="23"/>
    </location>
</feature>
<dbReference type="Pfam" id="PF03062">
    <property type="entry name" value="MBOAT"/>
    <property type="match status" value="1"/>
</dbReference>
<feature type="transmembrane region" description="Helical" evidence="8">
    <location>
        <begin position="30"/>
        <end position="57"/>
    </location>
</feature>
<keyword evidence="6 7" id="KW-0472">Membrane</keyword>
<dbReference type="InterPro" id="IPR004299">
    <property type="entry name" value="MBOAT_fam"/>
</dbReference>
<dbReference type="GO" id="GO:0005886">
    <property type="term" value="C:plasma membrane"/>
    <property type="evidence" value="ECO:0007669"/>
    <property type="project" value="UniProtKB-SubCell"/>
</dbReference>
<evidence type="ECO:0000256" key="8">
    <source>
        <dbReference type="SAM" id="Phobius"/>
    </source>
</evidence>
<feature type="transmembrane region" description="Helical" evidence="8">
    <location>
        <begin position="437"/>
        <end position="458"/>
    </location>
</feature>
<organism evidence="9 10">
    <name type="scientific">Vallitalea guaymasensis</name>
    <dbReference type="NCBI Taxonomy" id="1185412"/>
    <lineage>
        <taxon>Bacteria</taxon>
        <taxon>Bacillati</taxon>
        <taxon>Bacillota</taxon>
        <taxon>Clostridia</taxon>
        <taxon>Lachnospirales</taxon>
        <taxon>Vallitaleaceae</taxon>
        <taxon>Vallitalea</taxon>
    </lineage>
</organism>
<keyword evidence="7" id="KW-0808">Transferase</keyword>
<comment type="subcellular location">
    <subcellularLocation>
        <location evidence="1">Cell membrane</location>
        <topology evidence="1">Multi-pass membrane protein</topology>
    </subcellularLocation>
</comment>
<keyword evidence="7" id="KW-0012">Acyltransferase</keyword>
<evidence type="ECO:0000256" key="2">
    <source>
        <dbReference type="ARBA" id="ARBA00010323"/>
    </source>
</evidence>
<keyword evidence="3 7" id="KW-1003">Cell membrane</keyword>
<reference evidence="9 10" key="1">
    <citation type="submission" date="2020-07" db="EMBL/GenBank/DDBJ databases">
        <title>Vallitalea guaymasensis genome.</title>
        <authorList>
            <person name="Postec A."/>
        </authorList>
    </citation>
    <scope>NUCLEOTIDE SEQUENCE [LARGE SCALE GENOMIC DNA]</scope>
    <source>
        <strain evidence="9 10">Ra1766G1</strain>
    </source>
</reference>
<dbReference type="RefSeq" id="WP_212691938.1">
    <property type="nucleotide sequence ID" value="NZ_CP058561.1"/>
</dbReference>
<gene>
    <name evidence="9" type="ORF">HYG85_01120</name>
</gene>
<protein>
    <submittedName>
        <fullName evidence="9">MBOAT family protein</fullName>
    </submittedName>
</protein>
<evidence type="ECO:0000313" key="9">
    <source>
        <dbReference type="EMBL" id="QUH27592.1"/>
    </source>
</evidence>
<evidence type="ECO:0000313" key="10">
    <source>
        <dbReference type="Proteomes" id="UP000677305"/>
    </source>
</evidence>
<feature type="transmembrane region" description="Helical" evidence="8">
    <location>
        <begin position="77"/>
        <end position="96"/>
    </location>
</feature>
<dbReference type="PANTHER" id="PTHR13285">
    <property type="entry name" value="ACYLTRANSFERASE"/>
    <property type="match status" value="1"/>
</dbReference>
<comment type="similarity">
    <text evidence="2 7">Belongs to the membrane-bound acyltransferase family.</text>
</comment>
<keyword evidence="10" id="KW-1185">Reference proteome</keyword>
<dbReference type="InterPro" id="IPR051085">
    <property type="entry name" value="MB_O-acyltransferase"/>
</dbReference>
<dbReference type="GO" id="GO:0016746">
    <property type="term" value="F:acyltransferase activity"/>
    <property type="evidence" value="ECO:0007669"/>
    <property type="project" value="UniProtKB-KW"/>
</dbReference>